<dbReference type="PANTHER" id="PTHR35491">
    <property type="entry name" value="OS12G0638500-LIKE PROTEIN"/>
    <property type="match status" value="1"/>
</dbReference>
<protein>
    <submittedName>
        <fullName evidence="2">Uncharacterized protein</fullName>
    </submittedName>
</protein>
<evidence type="ECO:0000313" key="2">
    <source>
        <dbReference type="EMBL" id="JAD54204.1"/>
    </source>
</evidence>
<accession>A0A0A9AR39</accession>
<name>A0A0A9AR39_ARUDO</name>
<organism evidence="2">
    <name type="scientific">Arundo donax</name>
    <name type="common">Giant reed</name>
    <name type="synonym">Donax arundinaceus</name>
    <dbReference type="NCBI Taxonomy" id="35708"/>
    <lineage>
        <taxon>Eukaryota</taxon>
        <taxon>Viridiplantae</taxon>
        <taxon>Streptophyta</taxon>
        <taxon>Embryophyta</taxon>
        <taxon>Tracheophyta</taxon>
        <taxon>Spermatophyta</taxon>
        <taxon>Magnoliopsida</taxon>
        <taxon>Liliopsida</taxon>
        <taxon>Poales</taxon>
        <taxon>Poaceae</taxon>
        <taxon>PACMAD clade</taxon>
        <taxon>Arundinoideae</taxon>
        <taxon>Arundineae</taxon>
        <taxon>Arundo</taxon>
    </lineage>
</organism>
<sequence>MRKRTTRASFADKLPSPPHVAAAGVGHDELLNLTPGPAAIPMAHGSPTPAPAKKRKNPLDTAAATKQQDDAILKNAAAALQEAMPSQADFAVHATDGVATSVPPKTKKKKKNKRSWQVRNPVALVLDFAEGAPLPSKDELLSTFRRLGFVINPEETDIAKEERSARVVFATRAEAEAAYSYAQTLGAMGPPFAAPRLQDLPPIMLNEPPPLPKLPLTDIRRNLDKMISSLNSTQAAKPAVGTLVGEMQRLLAKVDKMLQGASSTANHH</sequence>
<evidence type="ECO:0000256" key="1">
    <source>
        <dbReference type="SAM" id="MobiDB-lite"/>
    </source>
</evidence>
<dbReference type="PANTHER" id="PTHR35491:SF9">
    <property type="entry name" value="RRM DOMAIN-CONTAINING PROTEIN"/>
    <property type="match status" value="1"/>
</dbReference>
<reference evidence="2" key="2">
    <citation type="journal article" date="2015" name="Data Brief">
        <title>Shoot transcriptome of the giant reed, Arundo donax.</title>
        <authorList>
            <person name="Barrero R.A."/>
            <person name="Guerrero F.D."/>
            <person name="Moolhuijzen P."/>
            <person name="Goolsby J.A."/>
            <person name="Tidwell J."/>
            <person name="Bellgard S.E."/>
            <person name="Bellgard M.I."/>
        </authorList>
    </citation>
    <scope>NUCLEOTIDE SEQUENCE</scope>
    <source>
        <tissue evidence="2">Shoot tissue taken approximately 20 cm above the soil surface</tissue>
    </source>
</reference>
<dbReference type="EMBL" id="GBRH01243691">
    <property type="protein sequence ID" value="JAD54204.1"/>
    <property type="molecule type" value="Transcribed_RNA"/>
</dbReference>
<dbReference type="AlphaFoldDB" id="A0A0A9AR39"/>
<feature type="region of interest" description="Disordered" evidence="1">
    <location>
        <begin position="1"/>
        <end position="68"/>
    </location>
</feature>
<proteinExistence type="predicted"/>
<reference evidence="2" key="1">
    <citation type="submission" date="2014-09" db="EMBL/GenBank/DDBJ databases">
        <authorList>
            <person name="Magalhaes I.L.F."/>
            <person name="Oliveira U."/>
            <person name="Santos F.R."/>
            <person name="Vidigal T.H.D.A."/>
            <person name="Brescovit A.D."/>
            <person name="Santos A.J."/>
        </authorList>
    </citation>
    <scope>NUCLEOTIDE SEQUENCE</scope>
    <source>
        <tissue evidence="2">Shoot tissue taken approximately 20 cm above the soil surface</tissue>
    </source>
</reference>